<evidence type="ECO:0000313" key="2">
    <source>
        <dbReference type="Proteomes" id="UP001139347"/>
    </source>
</evidence>
<protein>
    <submittedName>
        <fullName evidence="1">DUF523 domain-containing protein</fullName>
    </submittedName>
</protein>
<accession>A0A9X2B2G2</accession>
<organism evidence="1 2">
    <name type="scientific">Paenibacillus mangrovi</name>
    <dbReference type="NCBI Taxonomy" id="2931978"/>
    <lineage>
        <taxon>Bacteria</taxon>
        <taxon>Bacillati</taxon>
        <taxon>Bacillota</taxon>
        <taxon>Bacilli</taxon>
        <taxon>Bacillales</taxon>
        <taxon>Paenibacillaceae</taxon>
        <taxon>Paenibacillus</taxon>
    </lineage>
</organism>
<dbReference type="EMBL" id="JALIRP010000003">
    <property type="protein sequence ID" value="MCJ8011910.1"/>
    <property type="molecule type" value="Genomic_DNA"/>
</dbReference>
<name>A0A9X2B2G2_9BACL</name>
<dbReference type="Pfam" id="PF04463">
    <property type="entry name" value="2-thiour_desulf"/>
    <property type="match status" value="1"/>
</dbReference>
<comment type="caution">
    <text evidence="1">The sequence shown here is derived from an EMBL/GenBank/DDBJ whole genome shotgun (WGS) entry which is preliminary data.</text>
</comment>
<dbReference type="RefSeq" id="WP_244724929.1">
    <property type="nucleotide sequence ID" value="NZ_JALIRP010000003.1"/>
</dbReference>
<dbReference type="InterPro" id="IPR007553">
    <property type="entry name" value="2-thiour_desulf"/>
</dbReference>
<dbReference type="Proteomes" id="UP001139347">
    <property type="component" value="Unassembled WGS sequence"/>
</dbReference>
<dbReference type="PANTHER" id="PTHR30087:SF1">
    <property type="entry name" value="HYPOTHETICAL CYTOSOLIC PROTEIN"/>
    <property type="match status" value="1"/>
</dbReference>
<sequence>MIVVSSCLAGMKVRYNGTHCLHEVIQRLVEEKKAVTVCPELMGGFTTPREPAEIQGGNGDDVLDGRARVIEKSGRDVSDMYIKGAQAALERIRELGASLVVLKEYSPSCGSAMIYNGQFENKRIDGSGVTSALLKREGIEVVSEEQFLDRLRRSGEL</sequence>
<dbReference type="AlphaFoldDB" id="A0A9X2B2G2"/>
<proteinExistence type="predicted"/>
<reference evidence="1" key="1">
    <citation type="submission" date="2022-04" db="EMBL/GenBank/DDBJ databases">
        <title>Paenibacillus mangrovi sp. nov., a novel endophytic bacterium isolated from bark of Kandelia candel.</title>
        <authorList>
            <person name="Tuo L."/>
        </authorList>
    </citation>
    <scope>NUCLEOTIDE SEQUENCE</scope>
    <source>
        <strain evidence="1">KQZ6P-2</strain>
    </source>
</reference>
<keyword evidence="2" id="KW-1185">Reference proteome</keyword>
<gene>
    <name evidence="1" type="ORF">MUG84_09165</name>
</gene>
<dbReference type="PANTHER" id="PTHR30087">
    <property type="entry name" value="INNER MEMBRANE PROTEIN"/>
    <property type="match status" value="1"/>
</dbReference>
<evidence type="ECO:0000313" key="1">
    <source>
        <dbReference type="EMBL" id="MCJ8011910.1"/>
    </source>
</evidence>